<dbReference type="PANTHER" id="PTHR18359">
    <property type="entry name" value="WD-REPEAT PROTEIN-RELATED"/>
    <property type="match status" value="1"/>
</dbReference>
<dbReference type="PANTHER" id="PTHR18359:SF0">
    <property type="entry name" value="U3 SMALL NUCLEOLAR RNA-ASSOCIATED PROTEIN 18 HOMOLOG"/>
    <property type="match status" value="1"/>
</dbReference>
<keyword evidence="5" id="KW-0677">Repeat</keyword>
<keyword evidence="2" id="KW-0698">rRNA processing</keyword>
<evidence type="ECO:0000256" key="7">
    <source>
        <dbReference type="ARBA" id="ARBA00025767"/>
    </source>
</evidence>
<dbReference type="InterPro" id="IPR015943">
    <property type="entry name" value="WD40/YVTN_repeat-like_dom_sf"/>
</dbReference>
<evidence type="ECO:0000256" key="11">
    <source>
        <dbReference type="PROSITE-ProRule" id="PRU00221"/>
    </source>
</evidence>
<dbReference type="EMBL" id="JAACNH010000003">
    <property type="protein sequence ID" value="KAG8446372.1"/>
    <property type="molecule type" value="Genomic_DNA"/>
</dbReference>
<feature type="compositionally biased region" description="Polar residues" evidence="12">
    <location>
        <begin position="69"/>
        <end position="84"/>
    </location>
</feature>
<evidence type="ECO:0000256" key="5">
    <source>
        <dbReference type="ARBA" id="ARBA00022737"/>
    </source>
</evidence>
<dbReference type="GO" id="GO:0006364">
    <property type="term" value="P:rRNA processing"/>
    <property type="evidence" value="ECO:0007669"/>
    <property type="project" value="UniProtKB-KW"/>
</dbReference>
<comment type="similarity">
    <text evidence="7">Belongs to the WD repeat UTP18 family.</text>
</comment>
<feature type="region of interest" description="Disordered" evidence="12">
    <location>
        <begin position="152"/>
        <end position="179"/>
    </location>
</feature>
<name>A0A8T2JPZ5_9PIPI</name>
<reference evidence="13" key="1">
    <citation type="thesis" date="2020" institute="ProQuest LLC" country="789 East Eisenhower Parkway, Ann Arbor, MI, USA">
        <title>Comparative Genomics and Chromosome Evolution.</title>
        <authorList>
            <person name="Mudd A.B."/>
        </authorList>
    </citation>
    <scope>NUCLEOTIDE SEQUENCE</scope>
    <source>
        <strain evidence="13">Female2</strain>
        <tissue evidence="13">Blood</tissue>
    </source>
</reference>
<protein>
    <recommendedName>
        <fullName evidence="9">U3 small nucleolar RNA-associated protein 18 homolog</fullName>
    </recommendedName>
    <alternativeName>
        <fullName evidence="10">WD repeat-containing protein 50</fullName>
    </alternativeName>
</protein>
<evidence type="ECO:0000256" key="9">
    <source>
        <dbReference type="ARBA" id="ARBA00074442"/>
    </source>
</evidence>
<evidence type="ECO:0000256" key="10">
    <source>
        <dbReference type="ARBA" id="ARBA00075773"/>
    </source>
</evidence>
<feature type="repeat" description="WD" evidence="11">
    <location>
        <begin position="353"/>
        <end position="383"/>
    </location>
</feature>
<dbReference type="Proteomes" id="UP000812440">
    <property type="component" value="Chromosome 8_10"/>
</dbReference>
<dbReference type="Pfam" id="PF00400">
    <property type="entry name" value="WD40"/>
    <property type="match status" value="2"/>
</dbReference>
<dbReference type="GO" id="GO:0032040">
    <property type="term" value="C:small-subunit processome"/>
    <property type="evidence" value="ECO:0007669"/>
    <property type="project" value="TreeGrafter"/>
</dbReference>
<dbReference type="EMBL" id="JAACNH010000003">
    <property type="protein sequence ID" value="KAG8446371.1"/>
    <property type="molecule type" value="Genomic_DNA"/>
</dbReference>
<gene>
    <name evidence="13" type="ORF">GDO86_013999</name>
</gene>
<dbReference type="GO" id="GO:0034388">
    <property type="term" value="C:Pwp2p-containing subcomplex of 90S preribosome"/>
    <property type="evidence" value="ECO:0007669"/>
    <property type="project" value="TreeGrafter"/>
</dbReference>
<sequence>MIKMPPANEKNKKSPKKRQRDKSQKEDARLKEEEMKAKHLKTLAEKTEAEAFLEELVFGGEDEFVERLTSGSKAKYSTSGNLLESDSEEEKTENAELRARKPVWVDDEDEAEENVEMTHRYRKDFMKSKSEKTLSKEKLQARLQEQFQKAMGGVPSWACQSNKKRRSKEDSDSDEDYEDNLLSKTGNLLAESSFLPKGIIQVKKCLNANHERMSPLPLTTVQFHPLAQVIMTAGYDRSISLFQVDGKLNPKIQSIHLERFPIYKAHFSADGEQVIATGLRNKLFYLYDMMGGSIVPVFNVRGLKEKCVQEFEVSLDGSFLLLNGSEGYLHLLSMKTKELIGSMKMNGEAMRTAFSPDSSKIFSNSDDGFVYVWDVKSRRCLNKFTDDGSLCGTSIALSRDGRYVVCGSQSGVVNVYNHEDCLQHANPKPIKSIMNLVTTASSLRFNSKTEILAMASNKTKDAVKLVHIPSFNVFSNFPLQSKRRSIHFVRSFDFSPRSGYFSIANNKGEALLYRLKHYTEF</sequence>
<dbReference type="AlphaFoldDB" id="A0A8T2JPZ5"/>
<evidence type="ECO:0000256" key="1">
    <source>
        <dbReference type="ARBA" id="ARBA00004604"/>
    </source>
</evidence>
<accession>A0A8T2JPZ5</accession>
<organism evidence="13 14">
    <name type="scientific">Hymenochirus boettgeri</name>
    <name type="common">Congo dwarf clawed frog</name>
    <dbReference type="NCBI Taxonomy" id="247094"/>
    <lineage>
        <taxon>Eukaryota</taxon>
        <taxon>Metazoa</taxon>
        <taxon>Chordata</taxon>
        <taxon>Craniata</taxon>
        <taxon>Vertebrata</taxon>
        <taxon>Euteleostomi</taxon>
        <taxon>Amphibia</taxon>
        <taxon>Batrachia</taxon>
        <taxon>Anura</taxon>
        <taxon>Pipoidea</taxon>
        <taxon>Pipidae</taxon>
        <taxon>Pipinae</taxon>
        <taxon>Hymenochirus</taxon>
    </lineage>
</organism>
<proteinExistence type="inferred from homology"/>
<comment type="caution">
    <text evidence="13">The sequence shown here is derived from an EMBL/GenBank/DDBJ whole genome shotgun (WGS) entry which is preliminary data.</text>
</comment>
<feature type="compositionally biased region" description="Basic and acidic residues" evidence="12">
    <location>
        <begin position="21"/>
        <end position="35"/>
    </location>
</feature>
<dbReference type="InterPro" id="IPR001680">
    <property type="entry name" value="WD40_rpt"/>
</dbReference>
<dbReference type="SMART" id="SM00320">
    <property type="entry name" value="WD40"/>
    <property type="match status" value="5"/>
</dbReference>
<keyword evidence="14" id="KW-1185">Reference proteome</keyword>
<evidence type="ECO:0000256" key="4">
    <source>
        <dbReference type="ARBA" id="ARBA00022574"/>
    </source>
</evidence>
<evidence type="ECO:0000256" key="12">
    <source>
        <dbReference type="SAM" id="MobiDB-lite"/>
    </source>
</evidence>
<dbReference type="InterPro" id="IPR045161">
    <property type="entry name" value="Utp18"/>
</dbReference>
<dbReference type="OrthoDB" id="1935146at2759"/>
<evidence type="ECO:0000256" key="6">
    <source>
        <dbReference type="ARBA" id="ARBA00023242"/>
    </source>
</evidence>
<dbReference type="PROSITE" id="PS50082">
    <property type="entry name" value="WD_REPEATS_2"/>
    <property type="match status" value="1"/>
</dbReference>
<dbReference type="SUPFAM" id="SSF50978">
    <property type="entry name" value="WD40 repeat-like"/>
    <property type="match status" value="1"/>
</dbReference>
<feature type="region of interest" description="Disordered" evidence="12">
    <location>
        <begin position="68"/>
        <end position="98"/>
    </location>
</feature>
<dbReference type="FunFam" id="2.130.10.10:FF:000121">
    <property type="entry name" value="U3 small nucleolar RNA-associated protein 18 homolog"/>
    <property type="match status" value="1"/>
</dbReference>
<dbReference type="Gene3D" id="2.130.10.10">
    <property type="entry name" value="YVTN repeat-like/Quinoprotein amine dehydrogenase"/>
    <property type="match status" value="1"/>
</dbReference>
<comment type="subcellular location">
    <subcellularLocation>
        <location evidence="1">Nucleus</location>
        <location evidence="1">Nucleolus</location>
    </subcellularLocation>
</comment>
<comment type="function">
    <text evidence="8">Part of the small subunit (SSU) processome, first precursor of the small eukaryotic ribosomal subunit. During the assembly of the SSU processome in the nucleolus, many ribosome biogenesis factors, an RNA chaperone and ribosomal proteins associate with the nascent pre-rRNA and work in concert to generate RNA folding, modifications, rearrangements and cleavage as well as targeted degradation of pre-ribosomal RNA by the RNA exosome. Involved in nucleolar processing of pre-18S ribosomal RNA.</text>
</comment>
<feature type="region of interest" description="Disordered" evidence="12">
    <location>
        <begin position="1"/>
        <end position="35"/>
    </location>
</feature>
<evidence type="ECO:0000313" key="13">
    <source>
        <dbReference type="EMBL" id="KAG8446372.1"/>
    </source>
</evidence>
<evidence type="ECO:0000256" key="8">
    <source>
        <dbReference type="ARBA" id="ARBA00058527"/>
    </source>
</evidence>
<keyword evidence="4 11" id="KW-0853">WD repeat</keyword>
<evidence type="ECO:0000256" key="2">
    <source>
        <dbReference type="ARBA" id="ARBA00022552"/>
    </source>
</evidence>
<keyword evidence="6" id="KW-0539">Nucleus</keyword>
<evidence type="ECO:0000256" key="3">
    <source>
        <dbReference type="ARBA" id="ARBA00022553"/>
    </source>
</evidence>
<evidence type="ECO:0000313" key="14">
    <source>
        <dbReference type="Proteomes" id="UP000812440"/>
    </source>
</evidence>
<dbReference type="InterPro" id="IPR036322">
    <property type="entry name" value="WD40_repeat_dom_sf"/>
</dbReference>
<keyword evidence="3" id="KW-0597">Phosphoprotein</keyword>